<dbReference type="SUPFAM" id="SSF49265">
    <property type="entry name" value="Fibronectin type III"/>
    <property type="match status" value="1"/>
</dbReference>
<dbReference type="EMBL" id="CP095073">
    <property type="protein sequence ID" value="UOQ44166.1"/>
    <property type="molecule type" value="Genomic_DNA"/>
</dbReference>
<evidence type="ECO:0000256" key="2">
    <source>
        <dbReference type="ARBA" id="ARBA00022525"/>
    </source>
</evidence>
<dbReference type="RefSeq" id="WP_244709905.1">
    <property type="nucleotide sequence ID" value="NZ_CP095073.1"/>
</dbReference>
<name>A0ABY4EI61_9BACI</name>
<accession>A0ABY4EI61</accession>
<dbReference type="InterPro" id="IPR055372">
    <property type="entry name" value="CBM96"/>
</dbReference>
<protein>
    <submittedName>
        <fullName evidence="5">DNRLRE domain-containing protein</fullName>
    </submittedName>
</protein>
<evidence type="ECO:0000256" key="1">
    <source>
        <dbReference type="ARBA" id="ARBA00004613"/>
    </source>
</evidence>
<keyword evidence="6" id="KW-1185">Reference proteome</keyword>
<feature type="domain" description="Fibronectin type-III" evidence="4">
    <location>
        <begin position="213"/>
        <end position="311"/>
    </location>
</feature>
<keyword evidence="2" id="KW-0964">Secreted</keyword>
<keyword evidence="3" id="KW-0732">Signal</keyword>
<sequence length="584" mass="65213">MNYNISSKENERFDGVNIDIEPYIAPEFKTKKPSLQRQYLDLLQTFMDRKKAAGSGIYVGAAIPRWYDSSSYAENITWGKSGQETTKWLSQHVQDIVDYISIMDYRDQAEGSAGIIAQAQGEIDYAKEIGKPNSVVLGVETKDIADGGDPEVISFREEGRSYMEQELDKVENAFGNDAAYGGIALHHYDTIRYLPSEWSSDAVYWKPPADSKPPTRITGRLSAVPFDYQSVTLTYGRAYDNQEVEEYRIYRSTTPWFFPNEENYAGSSRGLDFNDTGLLPDTTYFYKVAAVDVNGNTGPVSFLARATTKSTELKPMIIHSASLEFDGSKGNVQLKVVDKETNEGLKADVGGRFTMLSGKYVNINTEPSGEAAFSSESLGNKKGKLGFKVNNVNKPGYYWASAYDENKELTTEWSKQTTPIAEDSYVRSGANGDENYGSSTLLEIKDVLDSISSQYDRVSLLKFNLNSMTQSNVTHASLHFYVDRSVTDSTVSKVPVTLTGLTGDQWSEETVTWNTRPAVTEEASPIGTMDITSKGWYTIDITDYVNKEMDDKIITLQLSDTNGTDRSVKVHSKENDNPAYVEWY</sequence>
<dbReference type="Pfam" id="PF24517">
    <property type="entry name" value="CBM96"/>
    <property type="match status" value="1"/>
</dbReference>
<dbReference type="SUPFAM" id="SSF51445">
    <property type="entry name" value="(Trans)glycosidases"/>
    <property type="match status" value="1"/>
</dbReference>
<evidence type="ECO:0000313" key="6">
    <source>
        <dbReference type="Proteomes" id="UP000831787"/>
    </source>
</evidence>
<comment type="subcellular location">
    <subcellularLocation>
        <location evidence="1">Secreted</location>
    </subcellularLocation>
</comment>
<proteinExistence type="predicted"/>
<dbReference type="PROSITE" id="PS50853">
    <property type="entry name" value="FN3"/>
    <property type="match status" value="1"/>
</dbReference>
<dbReference type="Proteomes" id="UP000831787">
    <property type="component" value="Chromosome"/>
</dbReference>
<gene>
    <name evidence="5" type="ORF">MUN89_20290</name>
</gene>
<evidence type="ECO:0000256" key="3">
    <source>
        <dbReference type="ARBA" id="ARBA00022729"/>
    </source>
</evidence>
<dbReference type="Gene3D" id="2.60.40.10">
    <property type="entry name" value="Immunoglobulins"/>
    <property type="match status" value="1"/>
</dbReference>
<evidence type="ECO:0000313" key="5">
    <source>
        <dbReference type="EMBL" id="UOQ44166.1"/>
    </source>
</evidence>
<dbReference type="InterPro" id="IPR036116">
    <property type="entry name" value="FN3_sf"/>
</dbReference>
<dbReference type="NCBIfam" id="NF033679">
    <property type="entry name" value="DNRLRE_dom"/>
    <property type="match status" value="1"/>
</dbReference>
<dbReference type="InterPro" id="IPR013783">
    <property type="entry name" value="Ig-like_fold"/>
</dbReference>
<evidence type="ECO:0000259" key="4">
    <source>
        <dbReference type="PROSITE" id="PS50853"/>
    </source>
</evidence>
<reference evidence="5 6" key="1">
    <citation type="submission" date="2022-04" db="EMBL/GenBank/DDBJ databases">
        <title>Halobacillus sp. isolated from saltern.</title>
        <authorList>
            <person name="Won M."/>
            <person name="Lee C.-M."/>
            <person name="Woen H.-Y."/>
            <person name="Kwon S.-W."/>
        </authorList>
    </citation>
    <scope>NUCLEOTIDE SEQUENCE [LARGE SCALE GENOMIC DNA]</scope>
    <source>
        <strain evidence="5 6">SSBR10-3</strain>
    </source>
</reference>
<organism evidence="5 6">
    <name type="scientific">Halobacillus salinarum</name>
    <dbReference type="NCBI Taxonomy" id="2932257"/>
    <lineage>
        <taxon>Bacteria</taxon>
        <taxon>Bacillati</taxon>
        <taxon>Bacillota</taxon>
        <taxon>Bacilli</taxon>
        <taxon>Bacillales</taxon>
        <taxon>Bacillaceae</taxon>
        <taxon>Halobacillus</taxon>
    </lineage>
</organism>
<dbReference type="InterPro" id="IPR017853">
    <property type="entry name" value="GH"/>
</dbReference>
<dbReference type="InterPro" id="IPR003961">
    <property type="entry name" value="FN3_dom"/>
</dbReference>